<keyword evidence="2" id="KW-1185">Reference proteome</keyword>
<feature type="non-terminal residue" evidence="1">
    <location>
        <position position="88"/>
    </location>
</feature>
<proteinExistence type="predicted"/>
<organism evidence="1 2">
    <name type="scientific">Gigaspora margarita</name>
    <dbReference type="NCBI Taxonomy" id="4874"/>
    <lineage>
        <taxon>Eukaryota</taxon>
        <taxon>Fungi</taxon>
        <taxon>Fungi incertae sedis</taxon>
        <taxon>Mucoromycota</taxon>
        <taxon>Glomeromycotina</taxon>
        <taxon>Glomeromycetes</taxon>
        <taxon>Diversisporales</taxon>
        <taxon>Gigasporaceae</taxon>
        <taxon>Gigaspora</taxon>
    </lineage>
</organism>
<dbReference type="EMBL" id="CAJVQB010012109">
    <property type="protein sequence ID" value="CAG8752865.1"/>
    <property type="molecule type" value="Genomic_DNA"/>
</dbReference>
<evidence type="ECO:0000313" key="2">
    <source>
        <dbReference type="Proteomes" id="UP000789901"/>
    </source>
</evidence>
<sequence length="88" mass="10390">MPKVLKYNHANSSQESYLPSTEELNQITNSRVPVNTMKSIEKWVNVLKNWHKKVGYSYDIEMITDKFQLEQEMQEFIVGVRQLKNGKE</sequence>
<reference evidence="1 2" key="1">
    <citation type="submission" date="2021-06" db="EMBL/GenBank/DDBJ databases">
        <authorList>
            <person name="Kallberg Y."/>
            <person name="Tangrot J."/>
            <person name="Rosling A."/>
        </authorList>
    </citation>
    <scope>NUCLEOTIDE SEQUENCE [LARGE SCALE GENOMIC DNA]</scope>
    <source>
        <strain evidence="1 2">120-4 pot B 10/14</strain>
    </source>
</reference>
<gene>
    <name evidence="1" type="ORF">GMARGA_LOCUS16589</name>
</gene>
<name>A0ABN7VB27_GIGMA</name>
<accession>A0ABN7VB27</accession>
<comment type="caution">
    <text evidence="1">The sequence shown here is derived from an EMBL/GenBank/DDBJ whole genome shotgun (WGS) entry which is preliminary data.</text>
</comment>
<protein>
    <submittedName>
        <fullName evidence="1">18489_t:CDS:1</fullName>
    </submittedName>
</protein>
<evidence type="ECO:0000313" key="1">
    <source>
        <dbReference type="EMBL" id="CAG8752865.1"/>
    </source>
</evidence>
<dbReference type="Proteomes" id="UP000789901">
    <property type="component" value="Unassembled WGS sequence"/>
</dbReference>